<dbReference type="EMBL" id="CAMKVN010001614">
    <property type="protein sequence ID" value="CAI2177135.1"/>
    <property type="molecule type" value="Genomic_DNA"/>
</dbReference>
<comment type="caution">
    <text evidence="3">The sequence shown here is derived from an EMBL/GenBank/DDBJ whole genome shotgun (WGS) entry which is preliminary data.</text>
</comment>
<organism evidence="3 4">
    <name type="scientific">Funneliformis geosporum</name>
    <dbReference type="NCBI Taxonomy" id="1117311"/>
    <lineage>
        <taxon>Eukaryota</taxon>
        <taxon>Fungi</taxon>
        <taxon>Fungi incertae sedis</taxon>
        <taxon>Mucoromycota</taxon>
        <taxon>Glomeromycotina</taxon>
        <taxon>Glomeromycetes</taxon>
        <taxon>Glomerales</taxon>
        <taxon>Glomeraceae</taxon>
        <taxon>Funneliformis</taxon>
    </lineage>
</organism>
<keyword evidence="4" id="KW-1185">Reference proteome</keyword>
<feature type="region of interest" description="Disordered" evidence="1">
    <location>
        <begin position="157"/>
        <end position="188"/>
    </location>
</feature>
<evidence type="ECO:0000313" key="3">
    <source>
        <dbReference type="EMBL" id="CAI2177135.1"/>
    </source>
</evidence>
<gene>
    <name evidence="3" type="ORF">FWILDA_LOCUS7933</name>
</gene>
<dbReference type="OrthoDB" id="2305685at2759"/>
<evidence type="ECO:0000313" key="4">
    <source>
        <dbReference type="Proteomes" id="UP001153678"/>
    </source>
</evidence>
<sequence length="188" mass="20908">MAKFQFTIFVVLLTFVAVTTAISINNEPINLEKRTKTCPSVSKRNTLNKRYEDTICKCSLAESIFSSSIKGLFFFSQDECGSTTISGMFSHGFEVFNTSCITFEIVDSYNRTLYDLTDGLNVQFNNDGSTDPFAHTFHEINLDCFENGILFPQVGKNSKRQETGDSGNKSAVKNDGEIVADPLVEGFQ</sequence>
<reference evidence="3" key="1">
    <citation type="submission" date="2022-08" db="EMBL/GenBank/DDBJ databases">
        <authorList>
            <person name="Kallberg Y."/>
            <person name="Tangrot J."/>
            <person name="Rosling A."/>
        </authorList>
    </citation>
    <scope>NUCLEOTIDE SEQUENCE</scope>
    <source>
        <strain evidence="3">Wild A</strain>
    </source>
</reference>
<dbReference type="Proteomes" id="UP001153678">
    <property type="component" value="Unassembled WGS sequence"/>
</dbReference>
<protein>
    <submittedName>
        <fullName evidence="3">127_t:CDS:1</fullName>
    </submittedName>
</protein>
<feature type="chain" id="PRO_5040994426" evidence="2">
    <location>
        <begin position="22"/>
        <end position="188"/>
    </location>
</feature>
<dbReference type="AlphaFoldDB" id="A0A9W4SS35"/>
<accession>A0A9W4SS35</accession>
<keyword evidence="2" id="KW-0732">Signal</keyword>
<name>A0A9W4SS35_9GLOM</name>
<evidence type="ECO:0000256" key="1">
    <source>
        <dbReference type="SAM" id="MobiDB-lite"/>
    </source>
</evidence>
<evidence type="ECO:0000256" key="2">
    <source>
        <dbReference type="SAM" id="SignalP"/>
    </source>
</evidence>
<proteinExistence type="predicted"/>
<feature type="signal peptide" evidence="2">
    <location>
        <begin position="1"/>
        <end position="21"/>
    </location>
</feature>